<keyword evidence="1" id="KW-1133">Transmembrane helix</keyword>
<organism evidence="2 3">
    <name type="scientific">Panacagrimonas perspica</name>
    <dbReference type="NCBI Taxonomy" id="381431"/>
    <lineage>
        <taxon>Bacteria</taxon>
        <taxon>Pseudomonadati</taxon>
        <taxon>Pseudomonadota</taxon>
        <taxon>Gammaproteobacteria</taxon>
        <taxon>Nevskiales</taxon>
        <taxon>Nevskiaceae</taxon>
        <taxon>Panacagrimonas</taxon>
    </lineage>
</organism>
<keyword evidence="3" id="KW-1185">Reference proteome</keyword>
<evidence type="ECO:0000313" key="2">
    <source>
        <dbReference type="EMBL" id="TDU24403.1"/>
    </source>
</evidence>
<evidence type="ECO:0000313" key="3">
    <source>
        <dbReference type="Proteomes" id="UP000295341"/>
    </source>
</evidence>
<evidence type="ECO:0008006" key="4">
    <source>
        <dbReference type="Google" id="ProtNLM"/>
    </source>
</evidence>
<gene>
    <name evidence="2" type="ORF">DFR24_4671</name>
</gene>
<accession>A0A4R7NTJ9</accession>
<name>A0A4R7NTJ9_9GAMM</name>
<reference evidence="2 3" key="1">
    <citation type="submission" date="2019-03" db="EMBL/GenBank/DDBJ databases">
        <title>Genomic Encyclopedia of Type Strains, Phase IV (KMG-IV): sequencing the most valuable type-strain genomes for metagenomic binning, comparative biology and taxonomic classification.</title>
        <authorList>
            <person name="Goeker M."/>
        </authorList>
    </citation>
    <scope>NUCLEOTIDE SEQUENCE [LARGE SCALE GENOMIC DNA]</scope>
    <source>
        <strain evidence="2 3">DSM 26377</strain>
    </source>
</reference>
<keyword evidence="1" id="KW-0472">Membrane</keyword>
<dbReference type="RefSeq" id="WP_133883813.1">
    <property type="nucleotide sequence ID" value="NZ_MWIN01000025.1"/>
</dbReference>
<proteinExistence type="predicted"/>
<protein>
    <recommendedName>
        <fullName evidence="4">DUF3325 family protein</fullName>
    </recommendedName>
</protein>
<dbReference type="EMBL" id="SOBT01000012">
    <property type="protein sequence ID" value="TDU24403.1"/>
    <property type="molecule type" value="Genomic_DNA"/>
</dbReference>
<dbReference type="AlphaFoldDB" id="A0A4R7NTJ9"/>
<dbReference type="Proteomes" id="UP000295341">
    <property type="component" value="Unassembled WGS sequence"/>
</dbReference>
<comment type="caution">
    <text evidence="2">The sequence shown here is derived from an EMBL/GenBank/DDBJ whole genome shotgun (WGS) entry which is preliminary data.</text>
</comment>
<feature type="transmembrane region" description="Helical" evidence="1">
    <location>
        <begin position="51"/>
        <end position="67"/>
    </location>
</feature>
<evidence type="ECO:0000256" key="1">
    <source>
        <dbReference type="SAM" id="Phobius"/>
    </source>
</evidence>
<keyword evidence="1" id="KW-0812">Transmembrane</keyword>
<sequence length="95" mass="10125">MSVTLTWAACAVAASALALTPIALRDPKRLRTAFKGAMRTASPMPTSQRRLLAWASLLPGIVLIVCGQWPAFLIWMGAATAIGWGLVQVLAPKPR</sequence>
<dbReference type="OrthoDB" id="7068953at2"/>